<proteinExistence type="inferred from homology"/>
<keyword evidence="9" id="KW-1278">Translocase</keyword>
<dbReference type="FunFam" id="2.40.30.20:FF:000002">
    <property type="entry name" value="V-type proton ATPase catalytic subunit A"/>
    <property type="match status" value="1"/>
</dbReference>
<dbReference type="GO" id="GO:0016887">
    <property type="term" value="F:ATP hydrolysis activity"/>
    <property type="evidence" value="ECO:0007669"/>
    <property type="project" value="InterPro"/>
</dbReference>
<evidence type="ECO:0000256" key="1">
    <source>
        <dbReference type="ARBA" id="ARBA00003685"/>
    </source>
</evidence>
<keyword evidence="6" id="KW-0547">Nucleotide-binding</keyword>
<dbReference type="PROSITE" id="PS00152">
    <property type="entry name" value="ATPASE_ALPHA_BETA"/>
    <property type="match status" value="1"/>
</dbReference>
<comment type="similarity">
    <text evidence="2">Belongs to the ATPase alpha/beta chains family.</text>
</comment>
<dbReference type="Gene3D" id="3.40.50.300">
    <property type="entry name" value="P-loop containing nucleotide triphosphate hydrolases"/>
    <property type="match status" value="1"/>
</dbReference>
<dbReference type="InterPro" id="IPR023366">
    <property type="entry name" value="ATP_synth_asu-like_sf"/>
</dbReference>
<keyword evidence="5" id="KW-0813">Transport</keyword>
<dbReference type="NCBIfam" id="TIGR01042">
    <property type="entry name" value="V-ATPase_V1_A"/>
    <property type="match status" value="1"/>
</dbReference>
<evidence type="ECO:0000256" key="11">
    <source>
        <dbReference type="ARBA" id="ARBA00030856"/>
    </source>
</evidence>
<sequence length="786" mass="87661">MRAIVTIDYDDNMKFGKKRARTTSTGSNYGPSVYKTDALPLSYRGDWFTWLKLLYDNTTYEDGPNSSDHLSGFSLITFPVVLLFNCCRLLFNRFLSSSLSLQLVLQISEKMPSINGARLTTFEDSEKESEYGYVRKVSGPVVVADGMAGAAMYELVRVGYDSLIGEIIRLEGDSATIQVYEETAGLMVNDPVLRTHKPLSVELGPGILGNIFDGIQRPLKTIAKRSGDVYIPRGVSVPALDKDTLWEFQPKKLGTASRCANTEGDLLTGGDLYASVFENSLMQHHVALPPDAMGKITYIAPPGQYSLKDTVLELEFQGVKKQFTMLQTWPVRTPRPVASKLAADTPLLTGQRVLDALFPSVLGGTCAIPGAFGCGKTVISQALSKYSNSDTVVYVGCGERGNEMAEVLMDFPQLTMTLPDGREESVMKRTTLVANTSNMPVAAREASIYTGITIAEYFRDMGYNVSMMADSTSRWAEALREISGRLAEMPADSGYPAYLAARLASFYERAGKVKCLGGPERTGSVTIVGAVSPPGGDFSDPVTSATLSIVQVFWGLDKKLAQRKHFPSVNWLISYSKYSTALESFYEQYDPNFINIRTKAREVLQREDDLNEIVQACFSPQTSRRLCFSSPETITTNLHYEHGFGIHVVEFRNDSNLARLYDKFCPFYKSVWMMRNIIHFYNLANQVLSFFPFFPGISSLCILHFFLTQRVSDWTYEKKNVERGAGMDGQKITYSLIKHRLGDLFYRLVSQKFEDPAEGEVALVTKFTKLNEDLTMGFRNLEDETR</sequence>
<evidence type="ECO:0000256" key="9">
    <source>
        <dbReference type="ARBA" id="ARBA00022967"/>
    </source>
</evidence>
<dbReference type="InterPro" id="IPR036121">
    <property type="entry name" value="ATPase_F1/V1/A1_a/bsu_N_sf"/>
</dbReference>
<dbReference type="InterPro" id="IPR004100">
    <property type="entry name" value="ATPase_F1/V1/A1_a/bsu_N"/>
</dbReference>
<keyword evidence="7" id="KW-0375">Hydrogen ion transport</keyword>
<evidence type="ECO:0000259" key="15">
    <source>
        <dbReference type="Pfam" id="PF02874"/>
    </source>
</evidence>
<dbReference type="Gene3D" id="2.40.50.100">
    <property type="match status" value="1"/>
</dbReference>
<reference evidence="17 18" key="1">
    <citation type="journal article" date="2018" name="PLoS Genet.">
        <title>Population sequencing reveals clonal diversity and ancestral inbreeding in the grapevine cultivar Chardonnay.</title>
        <authorList>
            <person name="Roach M.J."/>
            <person name="Johnson D.L."/>
            <person name="Bohlmann J."/>
            <person name="van Vuuren H.J."/>
            <person name="Jones S.J."/>
            <person name="Pretorius I.S."/>
            <person name="Schmidt S.A."/>
            <person name="Borneman A.R."/>
        </authorList>
    </citation>
    <scope>NUCLEOTIDE SEQUENCE [LARGE SCALE GENOMIC DNA]</scope>
    <source>
        <strain evidence="18">cv. Chardonnay</strain>
        <tissue evidence="17">Leaf</tissue>
    </source>
</reference>
<dbReference type="InterPro" id="IPR000194">
    <property type="entry name" value="ATPase_F1/V1/A1_a/bsu_nucl-bd"/>
</dbReference>
<dbReference type="Gene3D" id="1.10.1140.10">
    <property type="entry name" value="Bovine Mitochondrial F1-atpase, Atp Synthase Beta Chain, Chain D, domain 3"/>
    <property type="match status" value="2"/>
</dbReference>
<evidence type="ECO:0000259" key="16">
    <source>
        <dbReference type="Pfam" id="PF16886"/>
    </source>
</evidence>
<keyword evidence="10" id="KW-0406">Ion transport</keyword>
<comment type="catalytic activity">
    <reaction evidence="13">
        <text>ATP + H2O + 4 H(+)(in) = ADP + phosphate + 5 H(+)(out)</text>
        <dbReference type="Rhea" id="RHEA:57720"/>
        <dbReference type="ChEBI" id="CHEBI:15377"/>
        <dbReference type="ChEBI" id="CHEBI:15378"/>
        <dbReference type="ChEBI" id="CHEBI:30616"/>
        <dbReference type="ChEBI" id="CHEBI:43474"/>
        <dbReference type="ChEBI" id="CHEBI:456216"/>
        <dbReference type="EC" id="7.1.2.2"/>
    </reaction>
</comment>
<dbReference type="InterPro" id="IPR022878">
    <property type="entry name" value="V-ATPase_asu"/>
</dbReference>
<evidence type="ECO:0000259" key="14">
    <source>
        <dbReference type="Pfam" id="PF00006"/>
    </source>
</evidence>
<dbReference type="GO" id="GO:0033180">
    <property type="term" value="C:proton-transporting V-type ATPase, V1 domain"/>
    <property type="evidence" value="ECO:0007669"/>
    <property type="project" value="InterPro"/>
</dbReference>
<evidence type="ECO:0000256" key="6">
    <source>
        <dbReference type="ARBA" id="ARBA00022741"/>
    </source>
</evidence>
<dbReference type="Gene3D" id="2.40.30.20">
    <property type="match status" value="1"/>
</dbReference>
<dbReference type="InterPro" id="IPR027417">
    <property type="entry name" value="P-loop_NTPase"/>
</dbReference>
<feature type="domain" description="ATPase F1/V1/A1 complex alpha/beta subunit N-terminal" evidence="15">
    <location>
        <begin position="135"/>
        <end position="195"/>
    </location>
</feature>
<feature type="domain" description="ATPsynthase alpha/beta subunit barrel-sandwich" evidence="16">
    <location>
        <begin position="237"/>
        <end position="332"/>
    </location>
</feature>
<comment type="caution">
    <text evidence="17">The sequence shown here is derived from an EMBL/GenBank/DDBJ whole genome shotgun (WGS) entry which is preliminary data.</text>
</comment>
<protein>
    <recommendedName>
        <fullName evidence="4">V-type proton ATPase catalytic subunit A</fullName>
        <ecNumber evidence="3">7.1.2.2</ecNumber>
    </recommendedName>
    <alternativeName>
        <fullName evidence="12">V-ATPase 69 kDa subunit</fullName>
    </alternativeName>
    <alternativeName>
        <fullName evidence="11">Vacuolar proton pump subunit alpha</fullName>
    </alternativeName>
</protein>
<dbReference type="SUPFAM" id="SSF50615">
    <property type="entry name" value="N-terminal domain of alpha and beta subunits of F1 ATP synthase"/>
    <property type="match status" value="1"/>
</dbReference>
<dbReference type="EMBL" id="QGNW01001169">
    <property type="protein sequence ID" value="RVW52323.1"/>
    <property type="molecule type" value="Genomic_DNA"/>
</dbReference>
<dbReference type="GO" id="GO:0046034">
    <property type="term" value="P:ATP metabolic process"/>
    <property type="evidence" value="ECO:0007669"/>
    <property type="project" value="InterPro"/>
</dbReference>
<dbReference type="InterPro" id="IPR031686">
    <property type="entry name" value="ATP-synth_a_Xtn"/>
</dbReference>
<dbReference type="EC" id="7.1.2.2" evidence="3"/>
<evidence type="ECO:0000313" key="17">
    <source>
        <dbReference type="EMBL" id="RVW52323.1"/>
    </source>
</evidence>
<dbReference type="Proteomes" id="UP000288805">
    <property type="component" value="Unassembled WGS sequence"/>
</dbReference>
<dbReference type="FunFam" id="2.40.50.100:FF:000008">
    <property type="entry name" value="V-type proton ATPase catalytic subunit A"/>
    <property type="match status" value="1"/>
</dbReference>
<evidence type="ECO:0000256" key="3">
    <source>
        <dbReference type="ARBA" id="ARBA00012473"/>
    </source>
</evidence>
<evidence type="ECO:0000256" key="10">
    <source>
        <dbReference type="ARBA" id="ARBA00023065"/>
    </source>
</evidence>
<dbReference type="InterPro" id="IPR005725">
    <property type="entry name" value="ATPase_V1-cplx_asu"/>
</dbReference>
<evidence type="ECO:0000256" key="13">
    <source>
        <dbReference type="ARBA" id="ARBA00048383"/>
    </source>
</evidence>
<dbReference type="PANTHER" id="PTHR43607:SF1">
    <property type="entry name" value="H(+)-TRANSPORTING TWO-SECTOR ATPASE"/>
    <property type="match status" value="1"/>
</dbReference>
<dbReference type="GO" id="GO:0005524">
    <property type="term" value="F:ATP binding"/>
    <property type="evidence" value="ECO:0007669"/>
    <property type="project" value="UniProtKB-KW"/>
</dbReference>
<dbReference type="SUPFAM" id="SSF52540">
    <property type="entry name" value="P-loop containing nucleoside triphosphate hydrolases"/>
    <property type="match status" value="1"/>
</dbReference>
<evidence type="ECO:0000256" key="2">
    <source>
        <dbReference type="ARBA" id="ARBA00008936"/>
    </source>
</evidence>
<accession>A0A438EX95</accession>
<dbReference type="FunFam" id="3.40.50.300:FF:000052">
    <property type="entry name" value="V-type proton ATPase catalytic subunit A"/>
    <property type="match status" value="1"/>
</dbReference>
<feature type="domain" description="ATPase F1/V1/A1 complex alpha/beta subunit nucleotide-binding" evidence="14">
    <location>
        <begin position="350"/>
        <end position="576"/>
    </location>
</feature>
<evidence type="ECO:0000256" key="7">
    <source>
        <dbReference type="ARBA" id="ARBA00022781"/>
    </source>
</evidence>
<dbReference type="InterPro" id="IPR024034">
    <property type="entry name" value="ATPase_F1/V1_b/a_C"/>
</dbReference>
<dbReference type="CDD" id="cd18119">
    <property type="entry name" value="ATP-synt_V_A-type_alpha_N"/>
    <property type="match status" value="1"/>
</dbReference>
<dbReference type="Pfam" id="PF16886">
    <property type="entry name" value="ATP-synt_ab_Xtn"/>
    <property type="match status" value="1"/>
</dbReference>
<gene>
    <name evidence="17" type="primary">VATA_0</name>
    <name evidence="17" type="ORF">CK203_093401</name>
</gene>
<evidence type="ECO:0000256" key="5">
    <source>
        <dbReference type="ARBA" id="ARBA00022448"/>
    </source>
</evidence>
<dbReference type="AlphaFoldDB" id="A0A438EX95"/>
<dbReference type="NCBIfam" id="NF003220">
    <property type="entry name" value="PRK04192.1"/>
    <property type="match status" value="1"/>
</dbReference>
<keyword evidence="8" id="KW-0067">ATP-binding</keyword>
<dbReference type="Pfam" id="PF02874">
    <property type="entry name" value="ATP-synt_ab_N"/>
    <property type="match status" value="1"/>
</dbReference>
<name>A0A438EX95_VITVI</name>
<dbReference type="Pfam" id="PF00006">
    <property type="entry name" value="ATP-synt_ab"/>
    <property type="match status" value="1"/>
</dbReference>
<evidence type="ECO:0000256" key="8">
    <source>
        <dbReference type="ARBA" id="ARBA00022840"/>
    </source>
</evidence>
<dbReference type="GO" id="GO:0046961">
    <property type="term" value="F:proton-transporting ATPase activity, rotational mechanism"/>
    <property type="evidence" value="ECO:0007669"/>
    <property type="project" value="InterPro"/>
</dbReference>
<evidence type="ECO:0000256" key="12">
    <source>
        <dbReference type="ARBA" id="ARBA00032088"/>
    </source>
</evidence>
<organism evidence="17 18">
    <name type="scientific">Vitis vinifera</name>
    <name type="common">Grape</name>
    <dbReference type="NCBI Taxonomy" id="29760"/>
    <lineage>
        <taxon>Eukaryota</taxon>
        <taxon>Viridiplantae</taxon>
        <taxon>Streptophyta</taxon>
        <taxon>Embryophyta</taxon>
        <taxon>Tracheophyta</taxon>
        <taxon>Spermatophyta</taxon>
        <taxon>Magnoliopsida</taxon>
        <taxon>eudicotyledons</taxon>
        <taxon>Gunneridae</taxon>
        <taxon>Pentapetalae</taxon>
        <taxon>rosids</taxon>
        <taxon>Vitales</taxon>
        <taxon>Vitaceae</taxon>
        <taxon>Viteae</taxon>
        <taxon>Vitis</taxon>
    </lineage>
</organism>
<evidence type="ECO:0000256" key="4">
    <source>
        <dbReference type="ARBA" id="ARBA00018860"/>
    </source>
</evidence>
<dbReference type="PANTHER" id="PTHR43607">
    <property type="entry name" value="V-TYPE PROTON ATPASE CATALYTIC SUBUNIT A"/>
    <property type="match status" value="1"/>
</dbReference>
<comment type="function">
    <text evidence="1">Catalytic subunit of the peripheral V1 complex of vacuolar ATPase. V-ATPase vacuolar ATPase is responsible for acidifying a variety of intracellular compartments in eukaryotic cells.</text>
</comment>
<dbReference type="InterPro" id="IPR020003">
    <property type="entry name" value="ATPase_a/bsu_AS"/>
</dbReference>
<dbReference type="CDD" id="cd01134">
    <property type="entry name" value="V_A-ATPase_A"/>
    <property type="match status" value="1"/>
</dbReference>
<evidence type="ECO:0000313" key="18">
    <source>
        <dbReference type="Proteomes" id="UP000288805"/>
    </source>
</evidence>